<name>A0ABR0WN29_REHGL</name>
<keyword evidence="1" id="KW-0723">Serine/threonine-protein kinase</keyword>
<organism evidence="4 5">
    <name type="scientific">Rehmannia glutinosa</name>
    <name type="common">Chinese foxglove</name>
    <dbReference type="NCBI Taxonomy" id="99300"/>
    <lineage>
        <taxon>Eukaryota</taxon>
        <taxon>Viridiplantae</taxon>
        <taxon>Streptophyta</taxon>
        <taxon>Embryophyta</taxon>
        <taxon>Tracheophyta</taxon>
        <taxon>Spermatophyta</taxon>
        <taxon>Magnoliopsida</taxon>
        <taxon>eudicotyledons</taxon>
        <taxon>Gunneridae</taxon>
        <taxon>Pentapetalae</taxon>
        <taxon>asterids</taxon>
        <taxon>lamiids</taxon>
        <taxon>Lamiales</taxon>
        <taxon>Orobanchaceae</taxon>
        <taxon>Rehmannieae</taxon>
        <taxon>Rehmannia</taxon>
    </lineage>
</organism>
<evidence type="ECO:0000256" key="3">
    <source>
        <dbReference type="ARBA" id="ARBA00022840"/>
    </source>
</evidence>
<keyword evidence="3" id="KW-0067">ATP-binding</keyword>
<proteinExistence type="predicted"/>
<keyword evidence="5" id="KW-1185">Reference proteome</keyword>
<accession>A0ABR0WN29</accession>
<dbReference type="Proteomes" id="UP001318860">
    <property type="component" value="Unassembled WGS sequence"/>
</dbReference>
<dbReference type="PANTHER" id="PTHR47989">
    <property type="entry name" value="OS01G0750732 PROTEIN"/>
    <property type="match status" value="1"/>
</dbReference>
<dbReference type="Gene3D" id="3.30.200.20">
    <property type="entry name" value="Phosphorylase Kinase, domain 1"/>
    <property type="match status" value="1"/>
</dbReference>
<comment type="caution">
    <text evidence="4">The sequence shown here is derived from an EMBL/GenBank/DDBJ whole genome shotgun (WGS) entry which is preliminary data.</text>
</comment>
<evidence type="ECO:0000313" key="5">
    <source>
        <dbReference type="Proteomes" id="UP001318860"/>
    </source>
</evidence>
<keyword evidence="1" id="KW-0418">Kinase</keyword>
<keyword evidence="1" id="KW-0808">Transferase</keyword>
<reference evidence="4 5" key="1">
    <citation type="journal article" date="2021" name="Comput. Struct. Biotechnol. J.">
        <title>De novo genome assembly of the potent medicinal plant Rehmannia glutinosa using nanopore technology.</title>
        <authorList>
            <person name="Ma L."/>
            <person name="Dong C."/>
            <person name="Song C."/>
            <person name="Wang X."/>
            <person name="Zheng X."/>
            <person name="Niu Y."/>
            <person name="Chen S."/>
            <person name="Feng W."/>
        </authorList>
    </citation>
    <scope>NUCLEOTIDE SEQUENCE [LARGE SCALE GENOMIC DNA]</scope>
    <source>
        <strain evidence="4">DH-2019</strain>
    </source>
</reference>
<dbReference type="PANTHER" id="PTHR47989:SF47">
    <property type="entry name" value="SERINE_THREONINE-PROTEIN KINASE PBL28-RELATED"/>
    <property type="match status" value="1"/>
</dbReference>
<keyword evidence="2" id="KW-0547">Nucleotide-binding</keyword>
<dbReference type="SUPFAM" id="SSF56112">
    <property type="entry name" value="Protein kinase-like (PK-like)"/>
    <property type="match status" value="1"/>
</dbReference>
<gene>
    <name evidence="4" type="ORF">DH2020_019243</name>
</gene>
<evidence type="ECO:0000313" key="4">
    <source>
        <dbReference type="EMBL" id="KAK6148331.1"/>
    </source>
</evidence>
<protein>
    <recommendedName>
        <fullName evidence="6">Serine-threonine/tyrosine-protein kinase catalytic domain-containing protein</fullName>
    </recommendedName>
</protein>
<sequence length="139" mass="15835">MASQFAWREADLLRDSFSEKNVLGQGGLKRFINECFDNTKVVVKCLTDFESPGGDTTFQREVEMISVAFHEKSLRLIGFCTTPMNAFWFYPFTQNLSVASLVMKCEVLHLCSYSAVKAAISDKNNDAVVEIVRDYSRRR</sequence>
<evidence type="ECO:0008006" key="6">
    <source>
        <dbReference type="Google" id="ProtNLM"/>
    </source>
</evidence>
<dbReference type="EMBL" id="JABTTQ020000010">
    <property type="protein sequence ID" value="KAK6148331.1"/>
    <property type="molecule type" value="Genomic_DNA"/>
</dbReference>
<evidence type="ECO:0000256" key="2">
    <source>
        <dbReference type="ARBA" id="ARBA00022741"/>
    </source>
</evidence>
<dbReference type="InterPro" id="IPR011009">
    <property type="entry name" value="Kinase-like_dom_sf"/>
</dbReference>
<evidence type="ECO:0000256" key="1">
    <source>
        <dbReference type="ARBA" id="ARBA00022527"/>
    </source>
</evidence>